<protein>
    <submittedName>
        <fullName evidence="1">Uncharacterized protein</fullName>
    </submittedName>
</protein>
<organism evidence="1 2">
    <name type="scientific">Meloidogyne enterolobii</name>
    <name type="common">Root-knot nematode worm</name>
    <name type="synonym">Meloidogyne mayaguensis</name>
    <dbReference type="NCBI Taxonomy" id="390850"/>
    <lineage>
        <taxon>Eukaryota</taxon>
        <taxon>Metazoa</taxon>
        <taxon>Ecdysozoa</taxon>
        <taxon>Nematoda</taxon>
        <taxon>Chromadorea</taxon>
        <taxon>Rhabditida</taxon>
        <taxon>Tylenchina</taxon>
        <taxon>Tylenchomorpha</taxon>
        <taxon>Tylenchoidea</taxon>
        <taxon>Meloidogynidae</taxon>
        <taxon>Meloidogyninae</taxon>
        <taxon>Meloidogyne</taxon>
    </lineage>
</organism>
<comment type="caution">
    <text evidence="1">The sequence shown here is derived from an EMBL/GenBank/DDBJ whole genome shotgun (WGS) entry which is preliminary data.</text>
</comment>
<dbReference type="AlphaFoldDB" id="A0A6V7WKI9"/>
<gene>
    <name evidence="1" type="ORF">MENT_LOCUS40119</name>
</gene>
<evidence type="ECO:0000313" key="2">
    <source>
        <dbReference type="Proteomes" id="UP000580250"/>
    </source>
</evidence>
<dbReference type="EMBL" id="CAJEWN010000643">
    <property type="protein sequence ID" value="CAD2187528.1"/>
    <property type="molecule type" value="Genomic_DNA"/>
</dbReference>
<evidence type="ECO:0000313" key="1">
    <source>
        <dbReference type="EMBL" id="CAD2187528.1"/>
    </source>
</evidence>
<dbReference type="Proteomes" id="UP000580250">
    <property type="component" value="Unassembled WGS sequence"/>
</dbReference>
<name>A0A6V7WKI9_MELEN</name>
<reference evidence="1 2" key="1">
    <citation type="submission" date="2020-08" db="EMBL/GenBank/DDBJ databases">
        <authorList>
            <person name="Koutsovoulos G."/>
            <person name="Danchin GJ E."/>
        </authorList>
    </citation>
    <scope>NUCLEOTIDE SEQUENCE [LARGE SCALE GENOMIC DNA]</scope>
</reference>
<proteinExistence type="predicted"/>
<accession>A0A6V7WKI9</accession>
<sequence length="100" mass="11489">MVVLVSKQLQLFPHRFNGDASSFQRLDFLIVTQWLVSLLMVDLQFRIGVLKRGKGPMKLQTLLRTFVPIKVGKPQKDSFFHLILLNCEPLIFHDASASKH</sequence>